<dbReference type="Gene3D" id="3.90.580.10">
    <property type="entry name" value="Zinc finger, CHC2-type domain"/>
    <property type="match status" value="1"/>
</dbReference>
<keyword evidence="4 12" id="KW-0548">Nucleotidyltransferase</keyword>
<feature type="domain" description="Toprim" evidence="15">
    <location>
        <begin position="254"/>
        <end position="336"/>
    </location>
</feature>
<dbReference type="PANTHER" id="PTHR30313:SF2">
    <property type="entry name" value="DNA PRIMASE"/>
    <property type="match status" value="1"/>
</dbReference>
<dbReference type="Pfam" id="PF10410">
    <property type="entry name" value="DnaB_bind"/>
    <property type="match status" value="1"/>
</dbReference>
<comment type="function">
    <text evidence="12 13">RNA polymerase that catalyzes the synthesis of short RNA molecules used as primers for DNA polymerase during DNA replication.</text>
</comment>
<dbReference type="InterPro" id="IPR016136">
    <property type="entry name" value="DNA_helicase_N/primase_C"/>
</dbReference>
<keyword evidence="10 12" id="KW-0238">DNA-binding</keyword>
<dbReference type="FunFam" id="3.90.580.10:FF:000001">
    <property type="entry name" value="DNA primase"/>
    <property type="match status" value="1"/>
</dbReference>
<dbReference type="InterPro" id="IPR006295">
    <property type="entry name" value="DNA_primase_DnaG"/>
</dbReference>
<dbReference type="SUPFAM" id="SSF117023">
    <property type="entry name" value="DNA primase DnaG, C-terminal domain"/>
    <property type="match status" value="1"/>
</dbReference>
<keyword evidence="11 12" id="KW-0804">Transcription</keyword>
<dbReference type="Gene3D" id="3.90.980.10">
    <property type="entry name" value="DNA primase, catalytic core, N-terminal domain"/>
    <property type="match status" value="1"/>
</dbReference>
<keyword evidence="8 12" id="KW-0862">Zinc</keyword>
<keyword evidence="7 12" id="KW-0863">Zinc-finger</keyword>
<proteinExistence type="inferred from homology"/>
<dbReference type="InterPro" id="IPR013264">
    <property type="entry name" value="DNAG_N"/>
</dbReference>
<dbReference type="InterPro" id="IPR030846">
    <property type="entry name" value="DnaG_bac"/>
</dbReference>
<dbReference type="Pfam" id="PF08278">
    <property type="entry name" value="DnaG_DnaB_bind"/>
    <property type="match status" value="1"/>
</dbReference>
<dbReference type="PANTHER" id="PTHR30313">
    <property type="entry name" value="DNA PRIMASE"/>
    <property type="match status" value="1"/>
</dbReference>
<dbReference type="HAMAP" id="MF_00974">
    <property type="entry name" value="DNA_primase_DnaG"/>
    <property type="match status" value="1"/>
</dbReference>
<comment type="similarity">
    <text evidence="12 13">Belongs to the DnaG primase family.</text>
</comment>
<dbReference type="NCBIfam" id="TIGR01391">
    <property type="entry name" value="dnaG"/>
    <property type="match status" value="1"/>
</dbReference>
<dbReference type="GO" id="GO:0003899">
    <property type="term" value="F:DNA-directed RNA polymerase activity"/>
    <property type="evidence" value="ECO:0007669"/>
    <property type="project" value="UniProtKB-UniRule"/>
</dbReference>
<dbReference type="InterPro" id="IPR050219">
    <property type="entry name" value="DnaG_primase"/>
</dbReference>
<dbReference type="InterPro" id="IPR013173">
    <property type="entry name" value="DNA_primase_DnaG_DnaB-bd_dom"/>
</dbReference>
<dbReference type="GO" id="GO:0006269">
    <property type="term" value="P:DNA replication, synthesis of primer"/>
    <property type="evidence" value="ECO:0007669"/>
    <property type="project" value="UniProtKB-UniRule"/>
</dbReference>
<dbReference type="AlphaFoldDB" id="A0A0M6WAH2"/>
<evidence type="ECO:0000313" key="16">
    <source>
        <dbReference type="EMBL" id="CRK85911.1"/>
    </source>
</evidence>
<keyword evidence="9" id="KW-0460">Magnesium</keyword>
<sequence>MPNSFINELLSKTDIIELINTKIPLKKYGKNHRAFCPFHIEKTPSFYINDEKQFYHCFGCGAHGNAIDFLINYDKLNFVEAIEELSKLHGFNQIYKKVNLTKNILQQRVYQYNLMKEINHFYIDMLNNKSTNKAQMYLNNRGLNTEIINRFSIGFAPSDWNSLFKYLTIKNKNNKQISETGMFIINNNGQTYDRFRERIMFPIKDRNGNIIAFGGRSLNDTLPKYINSPETEIFHKSRQLFGLYEAIKNNNKPTKLLVVEGYIDVITLAQYNINYAVSSLGTSTTSNHIQLLFRFTDTVIYCYDGDYAGKKAAWRTLEISISFLTNTRQINFIFLPDGEDPDSLIRKEGKLLFEKRIVNAKTLSEFLFNSILLKVDLKTQEGKIKFYNLTIPLIKQIPNEILQLYMVKKLGQFIGIPDIDQIIAMINKDTNKKINYRIPQIKPTTMRILISLIIQYPSFSKFVPSLKEIIYIKTPGIYLFKEIVDYCHSSPKITTGQLLERYRNNKFSKLLEKLVIWNDINEKEIAKKTFLDALNHLFNKAIDERFNYLIAKERIQKLTTEERKEVYLLTISQTKLNKKNNV</sequence>
<evidence type="ECO:0000256" key="2">
    <source>
        <dbReference type="ARBA" id="ARBA00022515"/>
    </source>
</evidence>
<dbReference type="GO" id="GO:1990077">
    <property type="term" value="C:primosome complex"/>
    <property type="evidence" value="ECO:0007669"/>
    <property type="project" value="UniProtKB-KW"/>
</dbReference>
<dbReference type="Gene3D" id="3.40.1360.10">
    <property type="match status" value="1"/>
</dbReference>
<dbReference type="Proteomes" id="UP000242301">
    <property type="component" value="Unassembled WGS sequence"/>
</dbReference>
<keyword evidence="5 12" id="KW-0235">DNA replication</keyword>
<evidence type="ECO:0000256" key="7">
    <source>
        <dbReference type="ARBA" id="ARBA00022771"/>
    </source>
</evidence>
<keyword evidence="17" id="KW-1185">Reference proteome</keyword>
<keyword evidence="3 12" id="KW-0808">Transferase</keyword>
<gene>
    <name evidence="12 16" type="primary">dnaG</name>
    <name evidence="16" type="ORF">SOFFGTOCOR_0504B</name>
</gene>
<evidence type="ECO:0000256" key="6">
    <source>
        <dbReference type="ARBA" id="ARBA00022723"/>
    </source>
</evidence>
<comment type="domain">
    <text evidence="12">Contains an N-terminal zinc-binding domain, a central core domain that contains the primase activity, and a C-terminal DnaB-binding domain.</text>
</comment>
<dbReference type="Pfam" id="PF08275">
    <property type="entry name" value="DNAG_N"/>
    <property type="match status" value="1"/>
</dbReference>
<evidence type="ECO:0000256" key="5">
    <source>
        <dbReference type="ARBA" id="ARBA00022705"/>
    </source>
</evidence>
<dbReference type="PROSITE" id="PS50880">
    <property type="entry name" value="TOPRIM"/>
    <property type="match status" value="1"/>
</dbReference>
<evidence type="ECO:0000256" key="1">
    <source>
        <dbReference type="ARBA" id="ARBA00022478"/>
    </source>
</evidence>
<name>A0A0M6WAH2_9GAMM</name>
<dbReference type="Pfam" id="PF01807">
    <property type="entry name" value="Zn_ribbon_DnaG"/>
    <property type="match status" value="1"/>
</dbReference>
<dbReference type="InterPro" id="IPR037068">
    <property type="entry name" value="DNA_primase_core_N_sf"/>
</dbReference>
<protein>
    <recommendedName>
        <fullName evidence="12 13">DNA primase</fullName>
        <ecNumber evidence="12">2.7.7.101</ecNumber>
    </recommendedName>
</protein>
<comment type="cofactor">
    <cofactor evidence="12 13 14">
        <name>Zn(2+)</name>
        <dbReference type="ChEBI" id="CHEBI:29105"/>
    </cofactor>
    <text evidence="12 13 14">Binds 1 zinc ion per monomer.</text>
</comment>
<evidence type="ECO:0000256" key="8">
    <source>
        <dbReference type="ARBA" id="ARBA00022833"/>
    </source>
</evidence>
<dbReference type="SMART" id="SM00400">
    <property type="entry name" value="ZnF_CHCC"/>
    <property type="match status" value="1"/>
</dbReference>
<evidence type="ECO:0000259" key="15">
    <source>
        <dbReference type="PROSITE" id="PS50880"/>
    </source>
</evidence>
<dbReference type="InterPro" id="IPR034151">
    <property type="entry name" value="TOPRIM_DnaG_bac"/>
</dbReference>
<comment type="catalytic activity">
    <reaction evidence="12">
        <text>ssDNA + n NTP = ssDNA/pppN(pN)n-1 hybrid + (n-1) diphosphate.</text>
        <dbReference type="EC" id="2.7.7.101"/>
    </reaction>
</comment>
<dbReference type="GO" id="GO:0003677">
    <property type="term" value="F:DNA binding"/>
    <property type="evidence" value="ECO:0007669"/>
    <property type="project" value="UniProtKB-KW"/>
</dbReference>
<keyword evidence="6 12" id="KW-0479">Metal-binding</keyword>
<accession>A0A0M6WAH2</accession>
<dbReference type="SUPFAM" id="SSF56731">
    <property type="entry name" value="DNA primase core"/>
    <property type="match status" value="1"/>
</dbReference>
<dbReference type="FunFam" id="3.90.980.10:FF:000001">
    <property type="entry name" value="DNA primase"/>
    <property type="match status" value="1"/>
</dbReference>
<keyword evidence="1 12" id="KW-0240">DNA-directed RNA polymerase</keyword>
<evidence type="ECO:0000256" key="3">
    <source>
        <dbReference type="ARBA" id="ARBA00022679"/>
    </source>
</evidence>
<dbReference type="InterPro" id="IPR036977">
    <property type="entry name" value="DNA_primase_Znf_CHC2"/>
</dbReference>
<dbReference type="FunFam" id="3.40.1360.10:FF:000002">
    <property type="entry name" value="DNA primase"/>
    <property type="match status" value="1"/>
</dbReference>
<dbReference type="GO" id="GO:0000428">
    <property type="term" value="C:DNA-directed RNA polymerase complex"/>
    <property type="evidence" value="ECO:0007669"/>
    <property type="project" value="UniProtKB-KW"/>
</dbReference>
<dbReference type="STRING" id="1715285.SOFFGTOCOR_0504B"/>
<dbReference type="GO" id="GO:0005737">
    <property type="term" value="C:cytoplasm"/>
    <property type="evidence" value="ECO:0007669"/>
    <property type="project" value="TreeGrafter"/>
</dbReference>
<comment type="subunit">
    <text evidence="12">Monomer. Interacts with DnaB.</text>
</comment>
<dbReference type="InterPro" id="IPR002694">
    <property type="entry name" value="Znf_CHC2"/>
</dbReference>
<dbReference type="CDD" id="cd03364">
    <property type="entry name" value="TOPRIM_DnaG_primases"/>
    <property type="match status" value="1"/>
</dbReference>
<dbReference type="Gene3D" id="1.20.50.20">
    <property type="entry name" value="DnaG, RNA polymerase domain, helical bundle"/>
    <property type="match status" value="1"/>
</dbReference>
<dbReference type="Gene3D" id="1.10.860.10">
    <property type="entry name" value="DNAb Helicase, Chain A"/>
    <property type="match status" value="1"/>
</dbReference>
<evidence type="ECO:0000313" key="17">
    <source>
        <dbReference type="Proteomes" id="UP000242301"/>
    </source>
</evidence>
<dbReference type="InterPro" id="IPR019475">
    <property type="entry name" value="DNA_primase_DnaB-bd"/>
</dbReference>
<dbReference type="EC" id="2.7.7.101" evidence="12"/>
<dbReference type="InterPro" id="IPR006171">
    <property type="entry name" value="TOPRIM_dom"/>
</dbReference>
<dbReference type="PIRSF" id="PIRSF002811">
    <property type="entry name" value="DnaG"/>
    <property type="match status" value="1"/>
</dbReference>
<organism evidence="16 17">
    <name type="scientific">Candidatus Providencia siddallii</name>
    <dbReference type="NCBI Taxonomy" id="1715285"/>
    <lineage>
        <taxon>Bacteria</taxon>
        <taxon>Pseudomonadati</taxon>
        <taxon>Pseudomonadota</taxon>
        <taxon>Gammaproteobacteria</taxon>
        <taxon>Enterobacterales</taxon>
        <taxon>Morganellaceae</taxon>
        <taxon>Providencia</taxon>
    </lineage>
</organism>
<evidence type="ECO:0000256" key="11">
    <source>
        <dbReference type="ARBA" id="ARBA00023163"/>
    </source>
</evidence>
<reference evidence="17" key="1">
    <citation type="submission" date="2015-05" db="EMBL/GenBank/DDBJ databases">
        <authorList>
            <person name="Manzano-Marin A."/>
        </authorList>
    </citation>
    <scope>NUCLEOTIDE SEQUENCE [LARGE SCALE GENOMIC DNA]</scope>
    <source>
        <strain evidence="17">officinalis</strain>
    </source>
</reference>
<evidence type="ECO:0000256" key="9">
    <source>
        <dbReference type="ARBA" id="ARBA00022842"/>
    </source>
</evidence>
<feature type="zinc finger region" description="CHC2-type" evidence="12 14">
    <location>
        <begin position="36"/>
        <end position="60"/>
    </location>
</feature>
<keyword evidence="2 12" id="KW-0639">Primosome</keyword>
<dbReference type="Pfam" id="PF13155">
    <property type="entry name" value="Toprim_2"/>
    <property type="match status" value="1"/>
</dbReference>
<evidence type="ECO:0000256" key="10">
    <source>
        <dbReference type="ARBA" id="ARBA00023125"/>
    </source>
</evidence>
<evidence type="ECO:0000256" key="12">
    <source>
        <dbReference type="HAMAP-Rule" id="MF_00974"/>
    </source>
</evidence>
<dbReference type="EMBL" id="CVRF01000003">
    <property type="protein sequence ID" value="CRK85911.1"/>
    <property type="molecule type" value="Genomic_DNA"/>
</dbReference>
<evidence type="ECO:0000256" key="4">
    <source>
        <dbReference type="ARBA" id="ARBA00022695"/>
    </source>
</evidence>
<dbReference type="SMART" id="SM00766">
    <property type="entry name" value="DnaG_DnaB_bind"/>
    <property type="match status" value="1"/>
</dbReference>
<dbReference type="SMART" id="SM00493">
    <property type="entry name" value="TOPRIM"/>
    <property type="match status" value="1"/>
</dbReference>
<evidence type="ECO:0000256" key="14">
    <source>
        <dbReference type="PIRSR" id="PIRSR002811-1"/>
    </source>
</evidence>
<evidence type="ECO:0000256" key="13">
    <source>
        <dbReference type="PIRNR" id="PIRNR002811"/>
    </source>
</evidence>
<dbReference type="GO" id="GO:0008270">
    <property type="term" value="F:zinc ion binding"/>
    <property type="evidence" value="ECO:0007669"/>
    <property type="project" value="UniProtKB-UniRule"/>
</dbReference>
<dbReference type="SUPFAM" id="SSF57783">
    <property type="entry name" value="Zinc beta-ribbon"/>
    <property type="match status" value="1"/>
</dbReference>